<dbReference type="GO" id="GO:0005975">
    <property type="term" value="P:carbohydrate metabolic process"/>
    <property type="evidence" value="ECO:0007669"/>
    <property type="project" value="InterPro"/>
</dbReference>
<dbReference type="GO" id="GO:0008843">
    <property type="term" value="F:endochitinase activity"/>
    <property type="evidence" value="ECO:0007669"/>
    <property type="project" value="UniProtKB-EC"/>
</dbReference>
<dbReference type="Pfam" id="PF00704">
    <property type="entry name" value="Glyco_hydro_18"/>
    <property type="match status" value="1"/>
</dbReference>
<keyword evidence="11" id="KW-1185">Reference proteome</keyword>
<accession>A0A1M4T9G7</accession>
<dbReference type="Gene3D" id="3.20.20.80">
    <property type="entry name" value="Glycosidases"/>
    <property type="match status" value="1"/>
</dbReference>
<dbReference type="PROSITE" id="PS01095">
    <property type="entry name" value="GH18_1"/>
    <property type="match status" value="1"/>
</dbReference>
<dbReference type="PANTHER" id="PTHR11177">
    <property type="entry name" value="CHITINASE"/>
    <property type="match status" value="1"/>
</dbReference>
<proteinExistence type="inferred from homology"/>
<dbReference type="InterPro" id="IPR001223">
    <property type="entry name" value="Glyco_hydro18_cat"/>
</dbReference>
<feature type="chain" id="PRO_5012002199" description="chitinase" evidence="8">
    <location>
        <begin position="34"/>
        <end position="389"/>
    </location>
</feature>
<dbReference type="InterPro" id="IPR050314">
    <property type="entry name" value="Glycosyl_Hydrlase_18"/>
</dbReference>
<dbReference type="GO" id="GO:0008061">
    <property type="term" value="F:chitin binding"/>
    <property type="evidence" value="ECO:0007669"/>
    <property type="project" value="InterPro"/>
</dbReference>
<dbReference type="GO" id="GO:0006032">
    <property type="term" value="P:chitin catabolic process"/>
    <property type="evidence" value="ECO:0007669"/>
    <property type="project" value="UniProtKB-KW"/>
</dbReference>
<dbReference type="InterPro" id="IPR011583">
    <property type="entry name" value="Chitinase_II/V-like_cat"/>
</dbReference>
<evidence type="ECO:0000259" key="9">
    <source>
        <dbReference type="PROSITE" id="PS51910"/>
    </source>
</evidence>
<evidence type="ECO:0000313" key="10">
    <source>
        <dbReference type="EMBL" id="SHE40887.1"/>
    </source>
</evidence>
<keyword evidence="4" id="KW-0119">Carbohydrate metabolism</keyword>
<evidence type="ECO:0000256" key="2">
    <source>
        <dbReference type="ARBA" id="ARBA00012729"/>
    </source>
</evidence>
<dbReference type="InterPro" id="IPR001579">
    <property type="entry name" value="Glyco_hydro_18_chit_AS"/>
</dbReference>
<keyword evidence="4" id="KW-0146">Chitin degradation</keyword>
<evidence type="ECO:0000256" key="4">
    <source>
        <dbReference type="ARBA" id="ARBA00023024"/>
    </source>
</evidence>
<keyword evidence="8" id="KW-0732">Signal</keyword>
<keyword evidence="3 6" id="KW-0378">Hydrolase</keyword>
<evidence type="ECO:0000256" key="5">
    <source>
        <dbReference type="ARBA" id="ARBA00023295"/>
    </source>
</evidence>
<feature type="signal peptide" evidence="8">
    <location>
        <begin position="1"/>
        <end position="33"/>
    </location>
</feature>
<dbReference type="SUPFAM" id="SSF51445">
    <property type="entry name" value="(Trans)glycosidases"/>
    <property type="match status" value="1"/>
</dbReference>
<evidence type="ECO:0000256" key="1">
    <source>
        <dbReference type="ARBA" id="ARBA00000822"/>
    </source>
</evidence>
<dbReference type="SUPFAM" id="SSF54556">
    <property type="entry name" value="Chitinase insertion domain"/>
    <property type="match status" value="1"/>
</dbReference>
<dbReference type="PANTHER" id="PTHR11177:SF317">
    <property type="entry name" value="CHITINASE 12-RELATED"/>
    <property type="match status" value="1"/>
</dbReference>
<keyword evidence="5 6" id="KW-0326">Glycosidase</keyword>
<dbReference type="PROSITE" id="PS51910">
    <property type="entry name" value="GH18_2"/>
    <property type="match status" value="1"/>
</dbReference>
<reference evidence="11" key="1">
    <citation type="submission" date="2016-11" db="EMBL/GenBank/DDBJ databases">
        <authorList>
            <person name="Varghese N."/>
            <person name="Submissions S."/>
        </authorList>
    </citation>
    <scope>NUCLEOTIDE SEQUENCE [LARGE SCALE GENOMIC DNA]</scope>
    <source>
        <strain evidence="11">DSM 18095</strain>
    </source>
</reference>
<keyword evidence="4" id="KW-0624">Polysaccharide degradation</keyword>
<evidence type="ECO:0000256" key="3">
    <source>
        <dbReference type="ARBA" id="ARBA00022801"/>
    </source>
</evidence>
<dbReference type="InterPro" id="IPR017853">
    <property type="entry name" value="GH"/>
</dbReference>
<dbReference type="Gene3D" id="3.10.50.10">
    <property type="match status" value="1"/>
</dbReference>
<protein>
    <recommendedName>
        <fullName evidence="2">chitinase</fullName>
        <ecNumber evidence="2">3.2.1.14</ecNumber>
    </recommendedName>
</protein>
<dbReference type="CDD" id="cd06548">
    <property type="entry name" value="GH18_chitinase"/>
    <property type="match status" value="1"/>
</dbReference>
<dbReference type="InterPro" id="IPR029070">
    <property type="entry name" value="Chitinase_insertion_sf"/>
</dbReference>
<comment type="similarity">
    <text evidence="7">Belongs to the glycosyl hydrolase 18 family.</text>
</comment>
<gene>
    <name evidence="10" type="ORF">SAMN02745784_00562</name>
</gene>
<evidence type="ECO:0000256" key="6">
    <source>
        <dbReference type="RuleBase" id="RU000489"/>
    </source>
</evidence>
<evidence type="ECO:0000256" key="8">
    <source>
        <dbReference type="SAM" id="SignalP"/>
    </source>
</evidence>
<dbReference type="SMART" id="SM00636">
    <property type="entry name" value="Glyco_18"/>
    <property type="match status" value="1"/>
</dbReference>
<dbReference type="EMBL" id="FQTY01000002">
    <property type="protein sequence ID" value="SHE40887.1"/>
    <property type="molecule type" value="Genomic_DNA"/>
</dbReference>
<name>A0A1M4T9G7_9FIRM</name>
<comment type="catalytic activity">
    <reaction evidence="1">
        <text>Random endo-hydrolysis of N-acetyl-beta-D-glucosaminide (1-&gt;4)-beta-linkages in chitin and chitodextrins.</text>
        <dbReference type="EC" id="3.2.1.14"/>
    </reaction>
</comment>
<dbReference type="AlphaFoldDB" id="A0A1M4T9G7"/>
<evidence type="ECO:0000313" key="11">
    <source>
        <dbReference type="Proteomes" id="UP000184114"/>
    </source>
</evidence>
<dbReference type="STRING" id="1123404.SAMN02745784_00562"/>
<evidence type="ECO:0000256" key="7">
    <source>
        <dbReference type="RuleBase" id="RU004453"/>
    </source>
</evidence>
<dbReference type="Proteomes" id="UP000184114">
    <property type="component" value="Unassembled WGS sequence"/>
</dbReference>
<organism evidence="10 11">
    <name type="scientific">Tissierella praeacuta DSM 18095</name>
    <dbReference type="NCBI Taxonomy" id="1123404"/>
    <lineage>
        <taxon>Bacteria</taxon>
        <taxon>Bacillati</taxon>
        <taxon>Bacillota</taxon>
        <taxon>Tissierellia</taxon>
        <taxon>Tissierellales</taxon>
        <taxon>Tissierellaceae</taxon>
        <taxon>Tissierella</taxon>
    </lineage>
</organism>
<sequence>MNIKSIYMKKFIFSVLICGLAFSILSAAPQAMAKSIENQGKKVIGYYTSWSAYSGFTPDKVDATKLTHINYGFANISEDLKVILGDSYIDTSNIKKLNELKKTNPKLKILISIGGWTWSDKFSDVALTDKSRNNFANNCVEFIKKYGFDGIDLDWEYPVAGGISTNKSRKEDKQNFTLLLKTIREKLNVQGKKDGKHYVLSIAGGAGNMYIENVELWNIHKYIDFANIMTYDMHGVWDKYTDFNAPLYINNSSPNYVKWSIDSAVKSWINAGFPKEKIVMGVPFFGKQYNMVNLSANGLYQTYKGGSSISYADIVSKYLNKPGVIKYYHSESMVPWLYDGINFISYENEESIEHKGEYIKSKGLGGVMIWELSNDPNKILLDKLNKKLK</sequence>
<feature type="domain" description="GH18" evidence="9">
    <location>
        <begin position="41"/>
        <end position="389"/>
    </location>
</feature>
<dbReference type="EC" id="3.2.1.14" evidence="2"/>